<dbReference type="InterPro" id="IPR046960">
    <property type="entry name" value="PPR_At4g14850-like_plant"/>
</dbReference>
<dbReference type="Pfam" id="PF01535">
    <property type="entry name" value="PPR"/>
    <property type="match status" value="3"/>
</dbReference>
<protein>
    <recommendedName>
        <fullName evidence="5">Pentacotripeptide-repeat region of PRORP domain-containing protein</fullName>
    </recommendedName>
</protein>
<dbReference type="PROSITE" id="PS51375">
    <property type="entry name" value="PPR"/>
    <property type="match status" value="7"/>
</dbReference>
<dbReference type="GO" id="GO:0009451">
    <property type="term" value="P:RNA modification"/>
    <property type="evidence" value="ECO:0000318"/>
    <property type="project" value="GO_Central"/>
</dbReference>
<dbReference type="PANTHER" id="PTHR24015">
    <property type="entry name" value="OS07G0578800 PROTEIN-RELATED"/>
    <property type="match status" value="1"/>
</dbReference>
<evidence type="ECO:0000313" key="4">
    <source>
        <dbReference type="Proteomes" id="UP000001514"/>
    </source>
</evidence>
<reference evidence="3 4" key="1">
    <citation type="journal article" date="2011" name="Science">
        <title>The Selaginella genome identifies genetic changes associated with the evolution of vascular plants.</title>
        <authorList>
            <person name="Banks J.A."/>
            <person name="Nishiyama T."/>
            <person name="Hasebe M."/>
            <person name="Bowman J.L."/>
            <person name="Gribskov M."/>
            <person name="dePamphilis C."/>
            <person name="Albert V.A."/>
            <person name="Aono N."/>
            <person name="Aoyama T."/>
            <person name="Ambrose B.A."/>
            <person name="Ashton N.W."/>
            <person name="Axtell M.J."/>
            <person name="Barker E."/>
            <person name="Barker M.S."/>
            <person name="Bennetzen J.L."/>
            <person name="Bonawitz N.D."/>
            <person name="Chapple C."/>
            <person name="Cheng C."/>
            <person name="Correa L.G."/>
            <person name="Dacre M."/>
            <person name="DeBarry J."/>
            <person name="Dreyer I."/>
            <person name="Elias M."/>
            <person name="Engstrom E.M."/>
            <person name="Estelle M."/>
            <person name="Feng L."/>
            <person name="Finet C."/>
            <person name="Floyd S.K."/>
            <person name="Frommer W.B."/>
            <person name="Fujita T."/>
            <person name="Gramzow L."/>
            <person name="Gutensohn M."/>
            <person name="Harholt J."/>
            <person name="Hattori M."/>
            <person name="Heyl A."/>
            <person name="Hirai T."/>
            <person name="Hiwatashi Y."/>
            <person name="Ishikawa M."/>
            <person name="Iwata M."/>
            <person name="Karol K.G."/>
            <person name="Koehler B."/>
            <person name="Kolukisaoglu U."/>
            <person name="Kubo M."/>
            <person name="Kurata T."/>
            <person name="Lalonde S."/>
            <person name="Li K."/>
            <person name="Li Y."/>
            <person name="Litt A."/>
            <person name="Lyons E."/>
            <person name="Manning G."/>
            <person name="Maruyama T."/>
            <person name="Michael T.P."/>
            <person name="Mikami K."/>
            <person name="Miyazaki S."/>
            <person name="Morinaga S."/>
            <person name="Murata T."/>
            <person name="Mueller-Roeber B."/>
            <person name="Nelson D.R."/>
            <person name="Obara M."/>
            <person name="Oguri Y."/>
            <person name="Olmstead R.G."/>
            <person name="Onodera N."/>
            <person name="Petersen B.L."/>
            <person name="Pils B."/>
            <person name="Prigge M."/>
            <person name="Rensing S.A."/>
            <person name="Riano-Pachon D.M."/>
            <person name="Roberts A.W."/>
            <person name="Sato Y."/>
            <person name="Scheller H.V."/>
            <person name="Schulz B."/>
            <person name="Schulz C."/>
            <person name="Shakirov E.V."/>
            <person name="Shibagaki N."/>
            <person name="Shinohara N."/>
            <person name="Shippen D.E."/>
            <person name="Soerensen I."/>
            <person name="Sotooka R."/>
            <person name="Sugimoto N."/>
            <person name="Sugita M."/>
            <person name="Sumikawa N."/>
            <person name="Tanurdzic M."/>
            <person name="Theissen G."/>
            <person name="Ulvskov P."/>
            <person name="Wakazuki S."/>
            <person name="Weng J.K."/>
            <person name="Willats W.W."/>
            <person name="Wipf D."/>
            <person name="Wolf P.G."/>
            <person name="Yang L."/>
            <person name="Zimmer A.D."/>
            <person name="Zhu Q."/>
            <person name="Mitros T."/>
            <person name="Hellsten U."/>
            <person name="Loque D."/>
            <person name="Otillar R."/>
            <person name="Salamov A."/>
            <person name="Schmutz J."/>
            <person name="Shapiro H."/>
            <person name="Lindquist E."/>
            <person name="Lucas S."/>
            <person name="Rokhsar D."/>
            <person name="Grigoriev I.V."/>
        </authorList>
    </citation>
    <scope>NUCLEOTIDE SEQUENCE [LARGE SCALE GENOMIC DNA]</scope>
</reference>
<dbReference type="Gene3D" id="1.25.40.10">
    <property type="entry name" value="Tetratricopeptide repeat domain"/>
    <property type="match status" value="7"/>
</dbReference>
<feature type="repeat" description="PPR" evidence="2">
    <location>
        <begin position="251"/>
        <end position="285"/>
    </location>
</feature>
<keyword evidence="1" id="KW-0677">Repeat</keyword>
<dbReference type="eggNOG" id="KOG4197">
    <property type="taxonomic scope" value="Eukaryota"/>
</dbReference>
<dbReference type="GO" id="GO:0003729">
    <property type="term" value="F:mRNA binding"/>
    <property type="evidence" value="ECO:0007669"/>
    <property type="project" value="UniProtKB-ARBA"/>
</dbReference>
<feature type="repeat" description="PPR" evidence="2">
    <location>
        <begin position="152"/>
        <end position="186"/>
    </location>
</feature>
<dbReference type="EMBL" id="GL377570">
    <property type="protein sequence ID" value="EFJ33813.1"/>
    <property type="molecule type" value="Genomic_DNA"/>
</dbReference>
<gene>
    <name evidence="3" type="ORF">SELMODRAFT_30550</name>
</gene>
<dbReference type="KEGG" id="smo:SELMODRAFT_30550"/>
<dbReference type="FunFam" id="1.25.40.10:FF:000073">
    <property type="entry name" value="Pentatricopeptide repeat-containing protein chloroplastic"/>
    <property type="match status" value="1"/>
</dbReference>
<dbReference type="Gramene" id="EFJ33813">
    <property type="protein sequence ID" value="EFJ33813"/>
    <property type="gene ID" value="SELMODRAFT_30550"/>
</dbReference>
<dbReference type="SUPFAM" id="SSF48452">
    <property type="entry name" value="TPR-like"/>
    <property type="match status" value="1"/>
</dbReference>
<keyword evidence="4" id="KW-1185">Reference proteome</keyword>
<feature type="repeat" description="PPR" evidence="2">
    <location>
        <begin position="557"/>
        <end position="591"/>
    </location>
</feature>
<dbReference type="Proteomes" id="UP000001514">
    <property type="component" value="Unassembled WGS sequence"/>
</dbReference>
<feature type="repeat" description="PPR" evidence="2">
    <location>
        <begin position="455"/>
        <end position="489"/>
    </location>
</feature>
<dbReference type="NCBIfam" id="TIGR00756">
    <property type="entry name" value="PPR"/>
    <property type="match status" value="8"/>
</dbReference>
<dbReference type="OMA" id="MHARIIE"/>
<feature type="repeat" description="PPR" evidence="2">
    <location>
        <begin position="352"/>
        <end position="386"/>
    </location>
</feature>
<name>D8R0Z9_SELML</name>
<sequence length="703" mass="77869">ALPQGRRIHAHIVASGLASDGFLGDHLLQMYGKCGSVDDAIQVFHSLPRRSLFSWNFIIAAFAKNRHGRKAIEMFRSMDSAGIKPDSATLSSVLGACSSLRDLEEGKKIHSRALARGLSSSIIVQNALVSMYARCSRLDVARVVFDKIESKSVVSWNAMIAACARQGEAEQALQLFKRMELEPNEVTFASVFNACSLLPDHREVGKRIHDRIRGSHLEANVTVATAIVTMYGKFGKVGMARQVFNGIQHKNVVSWNAMLGAYTQNNLDREALEVYHEMVAQKVQRDEVTVVIALGISASLRLLKLGIELHELSVAHGYDSNIKVQNALISMYGKCNELDAARRVFSKVRAHDVVSWTALIVAYTQHGRNREALELYKQMEGEGMEPDKVTFTSVLSACSNTSDLELGQALHARLLARKDGFSDGVLVAALINMYVKCGRLDLSSEIFQSCKDTKAVVVWNAMITAYEQEGYSRAAVDLYDMMKQRGLDPDESTLSSILSACAELQDLEKGEQLHVEIIASRDCSQNPVVLNALISMYASCGEIREAKAVFKRMKNRDVVSWTILISAYVQGGDARRALRLYRRMLVEGVQPTEPTFLCVFLACGHAGLVDECKWYFQSMIEDRITPTFDHYSCVVTVLSRAGKLEEAEDLLHSMPFNPGSVGWTSLLGACRTHGDLKRARRAADEAMELDRQDSAPYVLLSNV</sequence>
<dbReference type="InterPro" id="IPR011990">
    <property type="entry name" value="TPR-like_helical_dom_sf"/>
</dbReference>
<feature type="repeat" description="PPR" evidence="2">
    <location>
        <begin position="51"/>
        <end position="85"/>
    </location>
</feature>
<dbReference type="PANTHER" id="PTHR24015:SF548">
    <property type="entry name" value="OS08G0340900 PROTEIN"/>
    <property type="match status" value="1"/>
</dbReference>
<evidence type="ECO:0000256" key="2">
    <source>
        <dbReference type="PROSITE-ProRule" id="PRU00708"/>
    </source>
</evidence>
<dbReference type="FunFam" id="1.25.40.10:FF:000090">
    <property type="entry name" value="Pentatricopeptide repeat-containing protein, chloroplastic"/>
    <property type="match status" value="1"/>
</dbReference>
<evidence type="ECO:0000256" key="1">
    <source>
        <dbReference type="ARBA" id="ARBA00022737"/>
    </source>
</evidence>
<feature type="non-terminal residue" evidence="3">
    <location>
        <position position="1"/>
    </location>
</feature>
<dbReference type="FunFam" id="1.25.40.10:FF:000396">
    <property type="entry name" value="Pentatricopeptide repeat-containing protein At2g36730"/>
    <property type="match status" value="1"/>
</dbReference>
<dbReference type="InParanoid" id="D8R0Z9"/>
<dbReference type="FunFam" id="1.25.40.10:FF:000285">
    <property type="entry name" value="Pentatricopeptide repeat-containing protein, chloroplastic"/>
    <property type="match status" value="1"/>
</dbReference>
<dbReference type="FunFam" id="1.25.40.10:FF:000031">
    <property type="entry name" value="Pentatricopeptide repeat-containing protein mitochondrial"/>
    <property type="match status" value="1"/>
</dbReference>
<accession>D8R0Z9</accession>
<dbReference type="HOGENOM" id="CLU_002706_15_6_1"/>
<dbReference type="FunCoup" id="D8R0Z9">
    <property type="interactions" value="95"/>
</dbReference>
<organism evidence="4">
    <name type="scientific">Selaginella moellendorffii</name>
    <name type="common">Spikemoss</name>
    <dbReference type="NCBI Taxonomy" id="88036"/>
    <lineage>
        <taxon>Eukaryota</taxon>
        <taxon>Viridiplantae</taxon>
        <taxon>Streptophyta</taxon>
        <taxon>Embryophyta</taxon>
        <taxon>Tracheophyta</taxon>
        <taxon>Lycopodiopsida</taxon>
        <taxon>Selaginellales</taxon>
        <taxon>Selaginellaceae</taxon>
        <taxon>Selaginella</taxon>
    </lineage>
</organism>
<dbReference type="Pfam" id="PF13041">
    <property type="entry name" value="PPR_2"/>
    <property type="match status" value="6"/>
</dbReference>
<dbReference type="AlphaFoldDB" id="D8R0Z9"/>
<dbReference type="InterPro" id="IPR002885">
    <property type="entry name" value="PPR_rpt"/>
</dbReference>
<evidence type="ECO:0008006" key="5">
    <source>
        <dbReference type="Google" id="ProtNLM"/>
    </source>
</evidence>
<evidence type="ECO:0000313" key="3">
    <source>
        <dbReference type="EMBL" id="EFJ33813.1"/>
    </source>
</evidence>
<feature type="non-terminal residue" evidence="3">
    <location>
        <position position="703"/>
    </location>
</feature>
<proteinExistence type="predicted"/>
<feature type="repeat" description="PPR" evidence="2">
    <location>
        <begin position="526"/>
        <end position="556"/>
    </location>
</feature>